<dbReference type="PANTHER" id="PTHR30308:SF2">
    <property type="entry name" value="SSRA-BINDING PROTEIN"/>
    <property type="match status" value="1"/>
</dbReference>
<comment type="similarity">
    <text evidence="3">Belongs to the SmpB family.</text>
</comment>
<keyword evidence="2 3" id="KW-0694">RNA-binding</keyword>
<dbReference type="GO" id="GO:0005829">
    <property type="term" value="C:cytosol"/>
    <property type="evidence" value="ECO:0007669"/>
    <property type="project" value="TreeGrafter"/>
</dbReference>
<name>A0A7V5LYA8_UNCAE</name>
<dbReference type="GO" id="GO:0070929">
    <property type="term" value="P:trans-translation"/>
    <property type="evidence" value="ECO:0007669"/>
    <property type="project" value="UniProtKB-UniRule"/>
</dbReference>
<dbReference type="NCBIfam" id="TIGR00086">
    <property type="entry name" value="smpB"/>
    <property type="match status" value="1"/>
</dbReference>
<dbReference type="AlphaFoldDB" id="A0A7V5LYA8"/>
<evidence type="ECO:0000256" key="3">
    <source>
        <dbReference type="HAMAP-Rule" id="MF_00023"/>
    </source>
</evidence>
<proteinExistence type="inferred from homology"/>
<evidence type="ECO:0000256" key="2">
    <source>
        <dbReference type="ARBA" id="ARBA00022884"/>
    </source>
</evidence>
<dbReference type="Gene3D" id="2.40.280.10">
    <property type="match status" value="1"/>
</dbReference>
<dbReference type="SUPFAM" id="SSF74982">
    <property type="entry name" value="Small protein B (SmpB)"/>
    <property type="match status" value="1"/>
</dbReference>
<evidence type="ECO:0000256" key="1">
    <source>
        <dbReference type="ARBA" id="ARBA00022490"/>
    </source>
</evidence>
<comment type="caution">
    <text evidence="4">The sequence shown here is derived from an EMBL/GenBank/DDBJ whole genome shotgun (WGS) entry which is preliminary data.</text>
</comment>
<protein>
    <recommendedName>
        <fullName evidence="3">SsrA-binding protein</fullName>
    </recommendedName>
    <alternativeName>
        <fullName evidence="3">Small protein B</fullName>
    </alternativeName>
</protein>
<dbReference type="Pfam" id="PF01668">
    <property type="entry name" value="SmpB"/>
    <property type="match status" value="1"/>
</dbReference>
<accession>A0A7V5LYA8</accession>
<comment type="function">
    <text evidence="3">Required for rescue of stalled ribosomes mediated by trans-translation. Binds to transfer-messenger RNA (tmRNA), required for stable association of tmRNA with ribosomes. tmRNA and SmpB together mimic tRNA shape, replacing the anticodon stem-loop with SmpB. tmRNA is encoded by the ssrA gene; the 2 termini fold to resemble tRNA(Ala) and it encodes a 'tag peptide', a short internal open reading frame. During trans-translation Ala-aminoacylated tmRNA acts like a tRNA, entering the A-site of stalled ribosomes, displacing the stalled mRNA. The ribosome then switches to translate the ORF on the tmRNA; the nascent peptide is terminated with the 'tag peptide' encoded by the tmRNA and targeted for degradation. The ribosome is freed to recommence translation, which seems to be the essential function of trans-translation.</text>
</comment>
<evidence type="ECO:0000313" key="4">
    <source>
        <dbReference type="EMBL" id="HHF97891.1"/>
    </source>
</evidence>
<dbReference type="HAMAP" id="MF_00023">
    <property type="entry name" value="SmpB"/>
    <property type="match status" value="1"/>
</dbReference>
<dbReference type="EMBL" id="DRTT01000005">
    <property type="protein sequence ID" value="HHF97891.1"/>
    <property type="molecule type" value="Genomic_DNA"/>
</dbReference>
<dbReference type="InterPro" id="IPR000037">
    <property type="entry name" value="SsrA-bd_prot"/>
</dbReference>
<comment type="subcellular location">
    <subcellularLocation>
        <location evidence="3">Cytoplasm</location>
    </subcellularLocation>
    <text evidence="3">The tmRNA-SmpB complex associates with stalled 70S ribosomes.</text>
</comment>
<dbReference type="CDD" id="cd09294">
    <property type="entry name" value="SmpB"/>
    <property type="match status" value="1"/>
</dbReference>
<reference evidence="4" key="1">
    <citation type="journal article" date="2020" name="mSystems">
        <title>Genome- and Community-Level Interaction Insights into Carbon Utilization and Element Cycling Functions of Hydrothermarchaeota in Hydrothermal Sediment.</title>
        <authorList>
            <person name="Zhou Z."/>
            <person name="Liu Y."/>
            <person name="Xu W."/>
            <person name="Pan J."/>
            <person name="Luo Z.H."/>
            <person name="Li M."/>
        </authorList>
    </citation>
    <scope>NUCLEOTIDE SEQUENCE [LARGE SCALE GENOMIC DNA]</scope>
    <source>
        <strain evidence="4">HyVt-92</strain>
    </source>
</reference>
<dbReference type="Proteomes" id="UP000886070">
    <property type="component" value="Unassembled WGS sequence"/>
</dbReference>
<organism evidence="4">
    <name type="scientific">Aerophobetes bacterium</name>
    <dbReference type="NCBI Taxonomy" id="2030807"/>
    <lineage>
        <taxon>Bacteria</taxon>
        <taxon>Candidatus Aerophobota</taxon>
    </lineage>
</organism>
<dbReference type="GO" id="GO:0003723">
    <property type="term" value="F:RNA binding"/>
    <property type="evidence" value="ECO:0007669"/>
    <property type="project" value="UniProtKB-UniRule"/>
</dbReference>
<dbReference type="PANTHER" id="PTHR30308">
    <property type="entry name" value="TMRNA-BINDING COMPONENT OF TRANS-TRANSLATION TAGGING COMPLEX"/>
    <property type="match status" value="1"/>
</dbReference>
<dbReference type="GO" id="GO:0070930">
    <property type="term" value="P:trans-translation-dependent protein tagging"/>
    <property type="evidence" value="ECO:0007669"/>
    <property type="project" value="TreeGrafter"/>
</dbReference>
<dbReference type="InterPro" id="IPR023620">
    <property type="entry name" value="SmpB"/>
</dbReference>
<sequence length="148" mass="17739">MIINKRAFHDYQILETEEAGIVLKGCEVKSIREKRVNFTDSFIRIKDGEAWLCNLHISPYGNAGWESYDPRRDRKLLLHKRQIKRLSGILSQKGLTLIPLKIYFKKNRAKVEIGLARGKRRYDKREILRRKDIEREIKREIKERERFS</sequence>
<dbReference type="NCBIfam" id="NF003843">
    <property type="entry name" value="PRK05422.1"/>
    <property type="match status" value="1"/>
</dbReference>
<gene>
    <name evidence="3 4" type="primary">smpB</name>
    <name evidence="4" type="ORF">ENL39_00165</name>
</gene>
<dbReference type="PROSITE" id="PS01317">
    <property type="entry name" value="SSRP"/>
    <property type="match status" value="1"/>
</dbReference>
<dbReference type="InterPro" id="IPR020081">
    <property type="entry name" value="SsrA-bd_prot_CS"/>
</dbReference>
<keyword evidence="1 3" id="KW-0963">Cytoplasm</keyword>